<gene>
    <name evidence="1" type="ORF">G5575_15500</name>
    <name evidence="2" type="ORF">G5575_15515</name>
</gene>
<dbReference type="EMBL" id="JAALFG010000003">
    <property type="protein sequence ID" value="NGP18868.1"/>
    <property type="molecule type" value="Genomic_DNA"/>
</dbReference>
<reference evidence="1 3" key="2">
    <citation type="submission" date="2020-03" db="EMBL/GenBank/DDBJ databases">
        <title>Devosia chinhatensis sp. nov., isolated from a hexachlorocyclohexane (HCH) dump site in India.</title>
        <authorList>
            <person name="Kumar M."/>
            <person name="Lal R."/>
        </authorList>
    </citation>
    <scope>NUCLEOTIDE SEQUENCE [LARGE SCALE GENOMIC DNA]</scope>
    <source>
        <strain evidence="1 3">H239</strain>
    </source>
</reference>
<comment type="caution">
    <text evidence="1">The sequence shown here is derived from an EMBL/GenBank/DDBJ whole genome shotgun (WGS) entry which is preliminary data.</text>
</comment>
<evidence type="ECO:0000313" key="3">
    <source>
        <dbReference type="Proteomes" id="UP000474802"/>
    </source>
</evidence>
<keyword evidence="3" id="KW-1185">Reference proteome</keyword>
<sequence length="60" mass="6428">MTALRITSDAGRQALFVRHAGHSSIFPKAGKMLSITMPNRPSITFGNQGGELAEEARLTS</sequence>
<name>A0A6M1SNT4_9HYPH</name>
<dbReference type="Proteomes" id="UP000474802">
    <property type="component" value="Unassembled WGS sequence"/>
</dbReference>
<evidence type="ECO:0000313" key="2">
    <source>
        <dbReference type="EMBL" id="NGP18870.1"/>
    </source>
</evidence>
<evidence type="ECO:0000313" key="1">
    <source>
        <dbReference type="EMBL" id="NGP18868.1"/>
    </source>
</evidence>
<dbReference type="AlphaFoldDB" id="A0A6M1SNT4"/>
<protein>
    <submittedName>
        <fullName evidence="1">Uncharacterized protein</fullName>
    </submittedName>
</protein>
<reference evidence="1 3" key="1">
    <citation type="submission" date="2020-02" db="EMBL/GenBank/DDBJ databases">
        <authorList>
            <person name="Khan S.A."/>
            <person name="Jeon C.O."/>
            <person name="Chun B.H."/>
        </authorList>
    </citation>
    <scope>NUCLEOTIDE SEQUENCE [LARGE SCALE GENOMIC DNA]</scope>
    <source>
        <strain evidence="1 3">H239</strain>
    </source>
</reference>
<dbReference type="EMBL" id="JAALFG010000004">
    <property type="protein sequence ID" value="NGP18870.1"/>
    <property type="molecule type" value="Genomic_DNA"/>
</dbReference>
<accession>A0A6M1SNT4</accession>
<organism evidence="1 3">
    <name type="scientific">Devosia aurantiaca</name>
    <dbReference type="NCBI Taxonomy" id="2714858"/>
    <lineage>
        <taxon>Bacteria</taxon>
        <taxon>Pseudomonadati</taxon>
        <taxon>Pseudomonadota</taxon>
        <taxon>Alphaproteobacteria</taxon>
        <taxon>Hyphomicrobiales</taxon>
        <taxon>Devosiaceae</taxon>
        <taxon>Devosia</taxon>
    </lineage>
</organism>
<proteinExistence type="predicted"/>